<dbReference type="STRING" id="1121097.GCA_000428125_01984"/>
<name>A0A069D2M3_9BACE</name>
<dbReference type="eggNOG" id="ENOG5033TDB">
    <property type="taxonomic scope" value="Bacteria"/>
</dbReference>
<comment type="caution">
    <text evidence="1">The sequence shown here is derived from an EMBL/GenBank/DDBJ whole genome shotgun (WGS) entry which is preliminary data.</text>
</comment>
<protein>
    <submittedName>
        <fullName evidence="1">Uncharacterized protein</fullName>
    </submittedName>
</protein>
<organism evidence="1 2">
    <name type="scientific">Bacteroides graminisolvens DSM 19988 = JCM 15093</name>
    <dbReference type="NCBI Taxonomy" id="1121097"/>
    <lineage>
        <taxon>Bacteria</taxon>
        <taxon>Pseudomonadati</taxon>
        <taxon>Bacteroidota</taxon>
        <taxon>Bacteroidia</taxon>
        <taxon>Bacteroidales</taxon>
        <taxon>Bacteroidaceae</taxon>
        <taxon>Bacteroides</taxon>
    </lineage>
</organism>
<sequence length="1749" mass="185374">MAVVARGQITIRIVTDTYAVYQSIDKAAISCDHTGKVLSTLTVHSVLSVRCGEAPVTDFSIGAIATPTGFYSITVNQSTKTVSFTISGSNTTLADTGTISIPVIINGQTLNASFGWYKVKSGAPGTPGTDSNQLDWVADWNSGKTVIDAQSVITPKIFAGTKNANGTLTGMAIGKFVLSTQNAAGTIAKETVNGIYGFNNGKKTFEINATGNVQLGNGNEFIKYNAATGKVEFGSAVALAWVGATYIDASGIFTGTLSANTVNVVKINASQITAGTIDAARINVDALKATLITAGNIEALTLNVTKGKIGGWSLDADSIFRGTKNNTSGGLTAASGSITIGSNGIRGLKWRLDATGAGAIAGSHITWDTAGNITFSSSVSLLWTNAAANAANSGKLYVRGTGFSHAASRKVVLNGTTVNETSARGLTLIVIARDTLVANSTVNYDVYGSEANCDTLATALNALGNDKIVILTSYDAIRINATLNTAIQRCGGSDRIVTDERIPFAFIGIPGIGKNNGLFSMYGLGASEPYAELSTIVINGVPQGISINGQRNTFINGNGIYTGTLNASQITAGTIDTARLNVDALKATLITAGNINALTLTVNKGTIGGWTINSTSISGGQIILDKANNRIAVYGASSSPTSGNRVQIYHNSNTDFGLFATDTAGNTVVQLGYVNRIAGWTINGTQIYKNSVYLGADGSITNGTKWKLNNDGSGQVASGNIAWDAIGNVTFGASVSLQWKNDIANAQKANFGYPYYQSIVINGDANTYYPVIIKGGDQNFKREIVVRRTYSEQAPDSWNTATHKGGIVLHLKTNFGGWGGIEYSWDIYELSETYCRMFAGALHCGNSCMFAIFLRGGGATGAKYHLYSDLPLVSSEFSPSPIPASPQIAYNSDLMFQSGSTTVNAPAPRTLTVAVEEEIRRRRFIGLAQGNDSTLSAHPLTYISSTGIYTGTLTANQVNAVVINASSITTGVLSADRIAAGSINATKLDADSIRANIINVGYINGLSCTFTKGTIGGFTIGSDHISTGGIGGVGTMPVQIRTAANGSGYWYTGAYKPVGISLLWHQSSNAGHIVIGQIAATGNTVKTGFMGIQMMAWDNTEYFCLSTNYSRSGSKEVYNRIAGWAFDNANIWKNSVYLGSDGSVYNGTKWRLNNDGSGRLANGNIVWDAAGNVTFGSSVSLNWTNAATNALNSAKSYADTKKAEAISSAATDATNKANAAKELASAMAYGKMLFRDPTFFDGNNSTNVYNNLGNGTVAVTRAYDSTAPNDSKYLLRIVNTGSASPGCGGFHFGHACSYRKIFITRIIAKIPTGRTIQWASNAIGDGGWSKWLTSNAGTGDWCEYVYKVVCGTGNFSSTNFFYIEGSATLTWYVAYATVFDVTSTEKYTTTIDSNGIYTGTLSANQITAGTISADRIAVGSINSSKLDAASIKANIINAGYINGLSCTFDKGTIGGWYINSYQIYKNSVALSSDGSIINGSRWRLNNDGSGQLANGNISWDTKGNVTAKGAVFNNVRIQGSVRNKFVLNDSSIWIGGDTATQENFNNYDNIVAIRGSWDENISLPWSLEQSGRRVTLVNYKWGGNTTVGYMTIYAPSGKYFFEDGIQKTSITFSREMVELLGYGDNATFFGWIVINRRDVMCSGKYGSYLQCLASGIATVSGTSVSLKQKTFDGTRMSISRTGTGRYTVYLPWGLNSNYFVQMTGYYTGTPIYATIMGIYSSYFYVQTQDDSSANEGSFCFQVFSTADWS</sequence>
<reference evidence="1 2" key="1">
    <citation type="journal article" date="2015" name="Microbes Environ.">
        <title>Distribution and evolution of nitrogen fixation genes in the phylum bacteroidetes.</title>
        <authorList>
            <person name="Inoue J."/>
            <person name="Oshima K."/>
            <person name="Suda W."/>
            <person name="Sakamoto M."/>
            <person name="Iino T."/>
            <person name="Noda S."/>
            <person name="Hongoh Y."/>
            <person name="Hattori M."/>
            <person name="Ohkuma M."/>
        </authorList>
    </citation>
    <scope>NUCLEOTIDE SEQUENCE [LARGE SCALE GENOMIC DNA]</scope>
    <source>
        <strain evidence="1 2">JCM 15093</strain>
    </source>
</reference>
<gene>
    <name evidence="1" type="ORF">JCM15093_1721</name>
</gene>
<dbReference type="RefSeq" id="WP_024996425.1">
    <property type="nucleotide sequence ID" value="NZ_ATZI01000007.1"/>
</dbReference>
<evidence type="ECO:0000313" key="2">
    <source>
        <dbReference type="Proteomes" id="UP000027601"/>
    </source>
</evidence>
<accession>A0A069D2M3</accession>
<evidence type="ECO:0000313" key="1">
    <source>
        <dbReference type="EMBL" id="GAK36550.1"/>
    </source>
</evidence>
<keyword evidence="2" id="KW-1185">Reference proteome</keyword>
<dbReference type="EMBL" id="BAJS01000008">
    <property type="protein sequence ID" value="GAK36550.1"/>
    <property type="molecule type" value="Genomic_DNA"/>
</dbReference>
<dbReference type="Proteomes" id="UP000027601">
    <property type="component" value="Unassembled WGS sequence"/>
</dbReference>
<dbReference type="PROSITE" id="PS52031">
    <property type="entry name" value="GG_LECTIN"/>
    <property type="match status" value="1"/>
</dbReference>
<proteinExistence type="predicted"/>